<name>A0A7Y3XA98_9GAMM</name>
<evidence type="ECO:0000313" key="3">
    <source>
        <dbReference type="EMBL" id="NOG31081.1"/>
    </source>
</evidence>
<dbReference type="Proteomes" id="UP000588806">
    <property type="component" value="Unassembled WGS sequence"/>
</dbReference>
<proteinExistence type="predicted"/>
<evidence type="ECO:0000313" key="4">
    <source>
        <dbReference type="Proteomes" id="UP000588806"/>
    </source>
</evidence>
<reference evidence="3 4" key="1">
    <citation type="submission" date="2020-05" db="EMBL/GenBank/DDBJ databases">
        <authorList>
            <person name="Ruan W."/>
            <person name="Jeon C.O."/>
            <person name="Chun B.H."/>
        </authorList>
    </citation>
    <scope>NUCLEOTIDE SEQUENCE [LARGE SCALE GENOMIC DNA]</scope>
    <source>
        <strain evidence="3 4">TBZ9</strain>
    </source>
</reference>
<feature type="transmembrane region" description="Helical" evidence="1">
    <location>
        <begin position="12"/>
        <end position="34"/>
    </location>
</feature>
<feature type="domain" description="Type 4 fimbrial biogenesis protein PilX N-terminal" evidence="2">
    <location>
        <begin position="12"/>
        <end position="62"/>
    </location>
</feature>
<sequence length="144" mass="15781">MNHQEVRPRREQGMALIITLVFMLILTIISFSGLQSGITQSRMASNQQDYNAAFQNAEAALRAGEEDVKDADILDLPTSQGACQCSPVGASDNFCVNKIRDLSPIIDANGERLRILYCVRAMGIGNSSSSRVMLESRFVKIEGI</sequence>
<gene>
    <name evidence="3" type="ORF">HLB35_03665</name>
</gene>
<organism evidence="3 4">
    <name type="scientific">Vreelandella azerica</name>
    <dbReference type="NCBI Taxonomy" id="2732867"/>
    <lineage>
        <taxon>Bacteria</taxon>
        <taxon>Pseudomonadati</taxon>
        <taxon>Pseudomonadota</taxon>
        <taxon>Gammaproteobacteria</taxon>
        <taxon>Oceanospirillales</taxon>
        <taxon>Halomonadaceae</taxon>
        <taxon>Vreelandella</taxon>
    </lineage>
</organism>
<keyword evidence="1" id="KW-0812">Transmembrane</keyword>
<keyword evidence="1" id="KW-1133">Transmembrane helix</keyword>
<accession>A0A7Y3XA98</accession>
<reference evidence="3 4" key="2">
    <citation type="submission" date="2020-06" db="EMBL/GenBank/DDBJ databases">
        <title>Halomonas songnenensis sp. nov., a moderately halophilic bacterium isolated from saline and alkaline soils.</title>
        <authorList>
            <person name="Jiang J."/>
            <person name="Pan Y."/>
        </authorList>
    </citation>
    <scope>NUCLEOTIDE SEQUENCE [LARGE SCALE GENOMIC DNA]</scope>
    <source>
        <strain evidence="3 4">TBZ9</strain>
    </source>
</reference>
<protein>
    <recommendedName>
        <fullName evidence="2">Type 4 fimbrial biogenesis protein PilX N-terminal domain-containing protein</fullName>
    </recommendedName>
</protein>
<dbReference type="EMBL" id="JABFHI010000001">
    <property type="protein sequence ID" value="NOG31081.1"/>
    <property type="molecule type" value="Genomic_DNA"/>
</dbReference>
<dbReference type="RefSeq" id="WP_171701512.1">
    <property type="nucleotide sequence ID" value="NZ_JABFHI010000001.1"/>
</dbReference>
<keyword evidence="1" id="KW-0472">Membrane</keyword>
<evidence type="ECO:0000256" key="1">
    <source>
        <dbReference type="SAM" id="Phobius"/>
    </source>
</evidence>
<evidence type="ECO:0000259" key="2">
    <source>
        <dbReference type="Pfam" id="PF14341"/>
    </source>
</evidence>
<comment type="caution">
    <text evidence="3">The sequence shown here is derived from an EMBL/GenBank/DDBJ whole genome shotgun (WGS) entry which is preliminary data.</text>
</comment>
<dbReference type="AlphaFoldDB" id="A0A7Y3XA98"/>
<dbReference type="Pfam" id="PF14341">
    <property type="entry name" value="PilX_N"/>
    <property type="match status" value="1"/>
</dbReference>
<dbReference type="InterPro" id="IPR025746">
    <property type="entry name" value="PilX_N_dom"/>
</dbReference>
<keyword evidence="4" id="KW-1185">Reference proteome</keyword>